<dbReference type="CDD" id="cd02430">
    <property type="entry name" value="PTH2"/>
    <property type="match status" value="1"/>
</dbReference>
<evidence type="ECO:0000256" key="5">
    <source>
        <dbReference type="ARBA" id="ARBA00048707"/>
    </source>
</evidence>
<dbReference type="Proteomes" id="UP000001400">
    <property type="component" value="Chromosome"/>
</dbReference>
<evidence type="ECO:0000256" key="1">
    <source>
        <dbReference type="ARBA" id="ARBA00003043"/>
    </source>
</evidence>
<dbReference type="EC" id="3.1.1.29" evidence="2"/>
<dbReference type="KEGG" id="abi:Aboo_1284"/>
<dbReference type="NCBIfam" id="NF003314">
    <property type="entry name" value="PRK04322.1"/>
    <property type="match status" value="1"/>
</dbReference>
<dbReference type="STRING" id="439481.Aboo_1284"/>
<reference evidence="7" key="1">
    <citation type="submission" date="2010-02" db="EMBL/GenBank/DDBJ databases">
        <title>Complete sequence of Aciduliprofundum boonei T469.</title>
        <authorList>
            <consortium name="US DOE Joint Genome Institute"/>
            <person name="Lucas S."/>
            <person name="Copeland A."/>
            <person name="Lapidus A."/>
            <person name="Cheng J.-F."/>
            <person name="Bruce D."/>
            <person name="Goodwin L."/>
            <person name="Pitluck S."/>
            <person name="Saunders E."/>
            <person name="Detter J.C."/>
            <person name="Han C."/>
            <person name="Tapia R."/>
            <person name="Land M."/>
            <person name="Hauser L."/>
            <person name="Kyrpides N."/>
            <person name="Mikhailova N."/>
            <person name="Flores G."/>
            <person name="Reysenbach A.-L."/>
            <person name="Woyke T."/>
        </authorList>
    </citation>
    <scope>NUCLEOTIDE SEQUENCE</scope>
    <source>
        <strain evidence="7">T469</strain>
    </source>
</reference>
<comment type="similarity">
    <text evidence="4">Belongs to the PTH2 family.</text>
</comment>
<comment type="function">
    <text evidence="1">The natural substrate for this enzyme may be peptidyl-tRNAs which drop off the ribosome during protein synthesis.</text>
</comment>
<dbReference type="HOGENOM" id="CLU_073661_2_2_2"/>
<accession>B5ICL3</accession>
<evidence type="ECO:0000256" key="4">
    <source>
        <dbReference type="ARBA" id="ARBA00038050"/>
    </source>
</evidence>
<dbReference type="GO" id="GO:0005829">
    <property type="term" value="C:cytosol"/>
    <property type="evidence" value="ECO:0007669"/>
    <property type="project" value="TreeGrafter"/>
</dbReference>
<dbReference type="InterPro" id="IPR023476">
    <property type="entry name" value="Pep_tRNA_hydro_II_dom_sf"/>
</dbReference>
<dbReference type="Pfam" id="PF01981">
    <property type="entry name" value="PTH2"/>
    <property type="match status" value="1"/>
</dbReference>
<proteinExistence type="inferred from homology"/>
<keyword evidence="3 7" id="KW-0378">Hydrolase</keyword>
<comment type="catalytic activity">
    <reaction evidence="5">
        <text>an N-acyl-L-alpha-aminoacyl-tRNA + H2O = an N-acyl-L-amino acid + a tRNA + H(+)</text>
        <dbReference type="Rhea" id="RHEA:54448"/>
        <dbReference type="Rhea" id="RHEA-COMP:10123"/>
        <dbReference type="Rhea" id="RHEA-COMP:13883"/>
        <dbReference type="ChEBI" id="CHEBI:15377"/>
        <dbReference type="ChEBI" id="CHEBI:15378"/>
        <dbReference type="ChEBI" id="CHEBI:59874"/>
        <dbReference type="ChEBI" id="CHEBI:78442"/>
        <dbReference type="ChEBI" id="CHEBI:138191"/>
        <dbReference type="EC" id="3.1.1.29"/>
    </reaction>
</comment>
<dbReference type="Gene3D" id="3.40.1490.10">
    <property type="entry name" value="Bit1"/>
    <property type="match status" value="1"/>
</dbReference>
<dbReference type="eggNOG" id="arCOG04228">
    <property type="taxonomic scope" value="Archaea"/>
</dbReference>
<name>B5ICL3_ACIB4</name>
<dbReference type="PANTHER" id="PTHR12649:SF11">
    <property type="entry name" value="PEPTIDYL-TRNA HYDROLASE 2, MITOCHONDRIAL"/>
    <property type="match status" value="1"/>
</dbReference>
<sequence length="113" mass="12258">MVMVVRDDLQLSCGKLAVQVAHAAVECTLKAKRQKNPWLDGWLKEGQKKVVVKVKDLKTLYELEFKAKNLGLPTAIIRDAGLTEVPPGTVTCLGIGPGPEEIVNKVTGNLPLL</sequence>
<dbReference type="InterPro" id="IPR002833">
    <property type="entry name" value="PTH2"/>
</dbReference>
<dbReference type="SUPFAM" id="SSF102462">
    <property type="entry name" value="Peptidyl-tRNA hydrolase II"/>
    <property type="match status" value="1"/>
</dbReference>
<dbReference type="EMBL" id="CP001941">
    <property type="protein sequence ID" value="ADD09092.1"/>
    <property type="molecule type" value="Genomic_DNA"/>
</dbReference>
<protein>
    <recommendedName>
        <fullName evidence="6">Peptidyl-tRNA hydrolase</fullName>
        <ecNumber evidence="2">3.1.1.29</ecNumber>
    </recommendedName>
</protein>
<evidence type="ECO:0000256" key="6">
    <source>
        <dbReference type="ARBA" id="ARBA00050038"/>
    </source>
</evidence>
<dbReference type="NCBIfam" id="TIGR00283">
    <property type="entry name" value="arch_pth2"/>
    <property type="match status" value="1"/>
</dbReference>
<dbReference type="FunFam" id="3.40.1490.10:FF:000001">
    <property type="entry name" value="Peptidyl-tRNA hydrolase 2"/>
    <property type="match status" value="1"/>
</dbReference>
<organism evidence="7 8">
    <name type="scientific">Aciduliprofundum boonei (strain DSM 19572 / T469)</name>
    <dbReference type="NCBI Taxonomy" id="439481"/>
    <lineage>
        <taxon>Archaea</taxon>
        <taxon>Methanobacteriati</taxon>
        <taxon>Thermoplasmatota</taxon>
        <taxon>DHVE2 group</taxon>
        <taxon>Candidatus Aciduliprofundum</taxon>
    </lineage>
</organism>
<evidence type="ECO:0000256" key="2">
    <source>
        <dbReference type="ARBA" id="ARBA00013260"/>
    </source>
</evidence>
<evidence type="ECO:0000313" key="7">
    <source>
        <dbReference type="EMBL" id="ADD09092.1"/>
    </source>
</evidence>
<dbReference type="AlphaFoldDB" id="B5ICL3"/>
<evidence type="ECO:0000256" key="3">
    <source>
        <dbReference type="ARBA" id="ARBA00022801"/>
    </source>
</evidence>
<gene>
    <name evidence="7" type="ordered locus">Aboo_1284</name>
</gene>
<evidence type="ECO:0000313" key="8">
    <source>
        <dbReference type="Proteomes" id="UP000001400"/>
    </source>
</evidence>
<dbReference type="GO" id="GO:0004045">
    <property type="term" value="F:peptidyl-tRNA hydrolase activity"/>
    <property type="evidence" value="ECO:0007669"/>
    <property type="project" value="UniProtKB-EC"/>
</dbReference>
<dbReference type="PANTHER" id="PTHR12649">
    <property type="entry name" value="PEPTIDYL-TRNA HYDROLASE 2"/>
    <property type="match status" value="1"/>
</dbReference>
<keyword evidence="8" id="KW-1185">Reference proteome</keyword>